<reference evidence="1 2" key="1">
    <citation type="submission" date="2024-09" db="EMBL/GenBank/DDBJ databases">
        <authorList>
            <person name="Sun Q."/>
            <person name="Mori K."/>
        </authorList>
    </citation>
    <scope>NUCLEOTIDE SEQUENCE [LARGE SCALE GENOMIC DNA]</scope>
    <source>
        <strain evidence="1 2">CCM 7415</strain>
    </source>
</reference>
<keyword evidence="2" id="KW-1185">Reference proteome</keyword>
<accession>A0ABV6FZV3</accession>
<comment type="caution">
    <text evidence="1">The sequence shown here is derived from an EMBL/GenBank/DDBJ whole genome shotgun (WGS) entry which is preliminary data.</text>
</comment>
<name>A0ABV6FZV3_9GAMM</name>
<evidence type="ECO:0000313" key="1">
    <source>
        <dbReference type="EMBL" id="MFC0266911.1"/>
    </source>
</evidence>
<dbReference type="GO" id="GO:0005840">
    <property type="term" value="C:ribosome"/>
    <property type="evidence" value="ECO:0007669"/>
    <property type="project" value="UniProtKB-KW"/>
</dbReference>
<protein>
    <submittedName>
        <fullName evidence="1">Ribosomal protein bL36</fullName>
    </submittedName>
</protein>
<dbReference type="RefSeq" id="WP_156826811.1">
    <property type="nucleotide sequence ID" value="NZ_JBHLVX010000011.1"/>
</dbReference>
<keyword evidence="1" id="KW-0687">Ribonucleoprotein</keyword>
<evidence type="ECO:0000313" key="2">
    <source>
        <dbReference type="Proteomes" id="UP001589814"/>
    </source>
</evidence>
<sequence>MVGASCEKMKCSQQTTGEVIANRSLKSAKGRHKDCQIVKRRAKNGRAQKITGNDF</sequence>
<dbReference type="EMBL" id="JBHLVX010000011">
    <property type="protein sequence ID" value="MFC0266911.1"/>
    <property type="molecule type" value="Genomic_DNA"/>
</dbReference>
<organism evidence="1 2">
    <name type="scientific">Kushneria aurantia</name>
    <dbReference type="NCBI Taxonomy" id="504092"/>
    <lineage>
        <taxon>Bacteria</taxon>
        <taxon>Pseudomonadati</taxon>
        <taxon>Pseudomonadota</taxon>
        <taxon>Gammaproteobacteria</taxon>
        <taxon>Oceanospirillales</taxon>
        <taxon>Halomonadaceae</taxon>
        <taxon>Kushneria</taxon>
    </lineage>
</organism>
<gene>
    <name evidence="1" type="ORF">ACFFHW_02675</name>
</gene>
<dbReference type="Proteomes" id="UP001589814">
    <property type="component" value="Unassembled WGS sequence"/>
</dbReference>
<proteinExistence type="predicted"/>
<keyword evidence="1" id="KW-0689">Ribosomal protein</keyword>